<evidence type="ECO:0000259" key="1">
    <source>
        <dbReference type="Pfam" id="PF08298"/>
    </source>
</evidence>
<name>A0ABT5L740_9ALTE</name>
<sequence length="297" mass="33310">MGIFEHYKQRYISRQGNLSVVEYLKLCKSEPRVYQPLVANLSLAFGALEAVYPHDFSAKHAVEEFQLRSAFVDFPNHREIVDRIYSAILASNGRQPLYFVAPCEVSQALLYRLHRLARTIPRFVIAGSPALDSPLSLFTRFDEGLWLEEHYGIPLKRSGQVCSSWLVERVKSGMKPDDFEVEELYPEDVSGSELWGIPELAYCVDGEPVKWVMASARRQCHAPFYMSGVSLDSCSLGTTLPVRKVFLGYEESFNARQHYTKFINGLPVVAGFGKTPKQIGMAILANLAAGLILAALL</sequence>
<organism evidence="2 3">
    <name type="scientific">Alteromonas gilva</name>
    <dbReference type="NCBI Taxonomy" id="2987522"/>
    <lineage>
        <taxon>Bacteria</taxon>
        <taxon>Pseudomonadati</taxon>
        <taxon>Pseudomonadota</taxon>
        <taxon>Gammaproteobacteria</taxon>
        <taxon>Alteromonadales</taxon>
        <taxon>Alteromonadaceae</taxon>
        <taxon>Alteromonas/Salinimonas group</taxon>
        <taxon>Alteromonas</taxon>
    </lineage>
</organism>
<dbReference type="Pfam" id="PF08298">
    <property type="entry name" value="AAA_PrkA"/>
    <property type="match status" value="1"/>
</dbReference>
<dbReference type="EMBL" id="JAQQXP010000004">
    <property type="protein sequence ID" value="MDC8832872.1"/>
    <property type="molecule type" value="Genomic_DNA"/>
</dbReference>
<protein>
    <recommendedName>
        <fullName evidence="1">PrkA AAA domain-containing protein</fullName>
    </recommendedName>
</protein>
<feature type="domain" description="PrkA AAA" evidence="1">
    <location>
        <begin position="19"/>
        <end position="186"/>
    </location>
</feature>
<keyword evidence="3" id="KW-1185">Reference proteome</keyword>
<evidence type="ECO:0000313" key="3">
    <source>
        <dbReference type="Proteomes" id="UP001218788"/>
    </source>
</evidence>
<proteinExistence type="predicted"/>
<gene>
    <name evidence="2" type="ORF">OIK42_19130</name>
</gene>
<accession>A0ABT5L740</accession>
<reference evidence="2 3" key="1">
    <citation type="submission" date="2022-10" db="EMBL/GenBank/DDBJ databases">
        <title>Alteromonas sp. chi3 Genome sequencing.</title>
        <authorList>
            <person name="Park S."/>
        </authorList>
    </citation>
    <scope>NUCLEOTIDE SEQUENCE [LARGE SCALE GENOMIC DNA]</scope>
    <source>
        <strain evidence="3">chi3</strain>
    </source>
</reference>
<dbReference type="InterPro" id="IPR013153">
    <property type="entry name" value="Prk_AAA"/>
</dbReference>
<dbReference type="Proteomes" id="UP001218788">
    <property type="component" value="Unassembled WGS sequence"/>
</dbReference>
<comment type="caution">
    <text evidence="2">The sequence shown here is derived from an EMBL/GenBank/DDBJ whole genome shotgun (WGS) entry which is preliminary data.</text>
</comment>
<dbReference type="RefSeq" id="WP_273642766.1">
    <property type="nucleotide sequence ID" value="NZ_JAQQXP010000004.1"/>
</dbReference>
<evidence type="ECO:0000313" key="2">
    <source>
        <dbReference type="EMBL" id="MDC8832872.1"/>
    </source>
</evidence>